<dbReference type="EMBL" id="LDZF01000003">
    <property type="protein sequence ID" value="KMK15714.1"/>
    <property type="molecule type" value="Genomic_DNA"/>
</dbReference>
<feature type="transmembrane region" description="Helical" evidence="8">
    <location>
        <begin position="281"/>
        <end position="303"/>
    </location>
</feature>
<dbReference type="PROSITE" id="PS50928">
    <property type="entry name" value="ABC_TM1"/>
    <property type="match status" value="1"/>
</dbReference>
<evidence type="ECO:0000256" key="8">
    <source>
        <dbReference type="RuleBase" id="RU363032"/>
    </source>
</evidence>
<feature type="transmembrane region" description="Helical" evidence="8">
    <location>
        <begin position="52"/>
        <end position="80"/>
    </location>
</feature>
<dbReference type="PATRIC" id="fig|61647.15.peg.3056"/>
<gene>
    <name evidence="10" type="ORF">ABW06_03655</name>
</gene>
<dbReference type="SUPFAM" id="SSF161098">
    <property type="entry name" value="MetI-like"/>
    <property type="match status" value="2"/>
</dbReference>
<evidence type="ECO:0000256" key="2">
    <source>
        <dbReference type="ARBA" id="ARBA00022448"/>
    </source>
</evidence>
<dbReference type="CDD" id="cd06261">
    <property type="entry name" value="TM_PBP2"/>
    <property type="match status" value="1"/>
</dbReference>
<dbReference type="InterPro" id="IPR035906">
    <property type="entry name" value="MetI-like_sf"/>
</dbReference>
<evidence type="ECO:0000256" key="5">
    <source>
        <dbReference type="ARBA" id="ARBA00022692"/>
    </source>
</evidence>
<feature type="transmembrane region" description="Helical" evidence="8">
    <location>
        <begin position="428"/>
        <end position="448"/>
    </location>
</feature>
<feature type="transmembrane region" description="Helical" evidence="8">
    <location>
        <begin position="131"/>
        <end position="155"/>
    </location>
</feature>
<feature type="transmembrane region" description="Helical" evidence="8">
    <location>
        <begin position="377"/>
        <end position="398"/>
    </location>
</feature>
<evidence type="ECO:0000313" key="10">
    <source>
        <dbReference type="EMBL" id="KMK15714.1"/>
    </source>
</evidence>
<dbReference type="STRING" id="61647.LG71_18460"/>
<keyword evidence="5 8" id="KW-0812">Transmembrane</keyword>
<evidence type="ECO:0000256" key="4">
    <source>
        <dbReference type="ARBA" id="ARBA00022519"/>
    </source>
</evidence>
<keyword evidence="11" id="KW-1185">Reference proteome</keyword>
<keyword evidence="2 8" id="KW-0813">Transport</keyword>
<sequence>MAAPLRIALTALAWAAVGVIYLPLLPAGLIIISPALHLNSWLTLLADTQLPGALLATLVSTAVALTGALAIAMFTIAALWPSRRWQRLVSRLPLLLALPHVAFAAAALLLFAEGGWLFRLFPALTAPQDRYGIGLGAVLAVKESAFLLWAAYALLDERSLRQQCLVLRSQGYGRWQCLLWLIAPRLLPQMSIVLLATLAWTLSAVDVAIVIGPGNPPTLAVLAAQWLSAGDDAQQAQGALTCLLLLAVMAAIALAARLIWRLLRALTPDFTGHRRPDRCRLVWRLPSSLLAPAGLLALATLLLCARGERPDAQSLFNTLGLGALSALIALPLCLLWLACGPRRGGGIWLPLLLPALPLAAGQYQLALMGWIDGEWLTVLWGHLLWVFPWTLFMLRPAWRRRDPRQRLIAQTLGWSRARCFWQVSCPQLARPLLAAFAVGFSVSVAQYLPTLWLGGGRITTLTTDAVALSSGGSAPLLAAQALWQSLLPLAVFALAALLMRLIGRYRQGLR</sequence>
<dbReference type="Gene3D" id="1.10.3720.10">
    <property type="entry name" value="MetI-like"/>
    <property type="match status" value="2"/>
</dbReference>
<reference evidence="10 11" key="1">
    <citation type="submission" date="2015-05" db="EMBL/GenBank/DDBJ databases">
        <title>Genome sequences of Pluralibacter gergoviae.</title>
        <authorList>
            <person name="Greninger A.L."/>
            <person name="Miller S."/>
        </authorList>
    </citation>
    <scope>NUCLEOTIDE SEQUENCE [LARGE SCALE GENOMIC DNA]</scope>
    <source>
        <strain evidence="10 11">JS81F13</strain>
    </source>
</reference>
<organism evidence="10 11">
    <name type="scientific">Pluralibacter gergoviae</name>
    <name type="common">Enterobacter gergoviae</name>
    <dbReference type="NCBI Taxonomy" id="61647"/>
    <lineage>
        <taxon>Bacteria</taxon>
        <taxon>Pseudomonadati</taxon>
        <taxon>Pseudomonadota</taxon>
        <taxon>Gammaproteobacteria</taxon>
        <taxon>Enterobacterales</taxon>
        <taxon>Enterobacteriaceae</taxon>
        <taxon>Pluralibacter</taxon>
    </lineage>
</organism>
<feature type="transmembrane region" description="Helical" evidence="8">
    <location>
        <begin position="351"/>
        <end position="371"/>
    </location>
</feature>
<evidence type="ECO:0000256" key="1">
    <source>
        <dbReference type="ARBA" id="ARBA00004429"/>
    </source>
</evidence>
<name>A0A0J5LBI8_PLUGE</name>
<evidence type="ECO:0000313" key="11">
    <source>
        <dbReference type="Proteomes" id="UP000036196"/>
    </source>
</evidence>
<evidence type="ECO:0000259" key="9">
    <source>
        <dbReference type="PROSITE" id="PS50928"/>
    </source>
</evidence>
<evidence type="ECO:0000256" key="7">
    <source>
        <dbReference type="ARBA" id="ARBA00023136"/>
    </source>
</evidence>
<dbReference type="RefSeq" id="WP_048278217.1">
    <property type="nucleotide sequence ID" value="NZ_LDZF01000003.1"/>
</dbReference>
<keyword evidence="6 8" id="KW-1133">Transmembrane helix</keyword>
<feature type="transmembrane region" description="Helical" evidence="8">
    <location>
        <begin position="192"/>
        <end position="212"/>
    </location>
</feature>
<comment type="subcellular location">
    <subcellularLocation>
        <location evidence="1">Cell inner membrane</location>
        <topology evidence="1">Multi-pass membrane protein</topology>
    </subcellularLocation>
    <subcellularLocation>
        <location evidence="8">Cell membrane</location>
        <topology evidence="8">Multi-pass membrane protein</topology>
    </subcellularLocation>
</comment>
<feature type="transmembrane region" description="Helical" evidence="8">
    <location>
        <begin position="481"/>
        <end position="502"/>
    </location>
</feature>
<comment type="caution">
    <text evidence="10">The sequence shown here is derived from an EMBL/GenBank/DDBJ whole genome shotgun (WGS) entry which is preliminary data.</text>
</comment>
<evidence type="ECO:0000256" key="6">
    <source>
        <dbReference type="ARBA" id="ARBA00022989"/>
    </source>
</evidence>
<keyword evidence="7 8" id="KW-0472">Membrane</keyword>
<keyword evidence="4" id="KW-0997">Cell inner membrane</keyword>
<feature type="domain" description="ABC transmembrane type-1" evidence="9">
    <location>
        <begin position="50"/>
        <end position="255"/>
    </location>
</feature>
<proteinExistence type="inferred from homology"/>
<feature type="transmembrane region" description="Helical" evidence="8">
    <location>
        <begin position="7"/>
        <end position="32"/>
    </location>
</feature>
<feature type="transmembrane region" description="Helical" evidence="8">
    <location>
        <begin position="92"/>
        <end position="111"/>
    </location>
</feature>
<feature type="transmembrane region" description="Helical" evidence="8">
    <location>
        <begin position="315"/>
        <end position="339"/>
    </location>
</feature>
<feature type="transmembrane region" description="Helical" evidence="8">
    <location>
        <begin position="238"/>
        <end position="260"/>
    </location>
</feature>
<accession>A0A0J5LBI8</accession>
<dbReference type="GO" id="GO:0055085">
    <property type="term" value="P:transmembrane transport"/>
    <property type="evidence" value="ECO:0007669"/>
    <property type="project" value="InterPro"/>
</dbReference>
<dbReference type="GO" id="GO:0005886">
    <property type="term" value="C:plasma membrane"/>
    <property type="evidence" value="ECO:0007669"/>
    <property type="project" value="UniProtKB-SubCell"/>
</dbReference>
<comment type="similarity">
    <text evidence="8">Belongs to the binding-protein-dependent transport system permease family.</text>
</comment>
<dbReference type="PANTHER" id="PTHR30183:SF6">
    <property type="entry name" value="INNER MEMBRANE ABC TRANSPORTER PERMEASE PROTEIN YNJC"/>
    <property type="match status" value="1"/>
</dbReference>
<keyword evidence="3" id="KW-1003">Cell membrane</keyword>
<evidence type="ECO:0000256" key="3">
    <source>
        <dbReference type="ARBA" id="ARBA00022475"/>
    </source>
</evidence>
<dbReference type="Pfam" id="PF00528">
    <property type="entry name" value="BPD_transp_1"/>
    <property type="match status" value="1"/>
</dbReference>
<protein>
    <submittedName>
        <fullName evidence="10">Thiamine ABC transporter permease</fullName>
    </submittedName>
</protein>
<dbReference type="Proteomes" id="UP000036196">
    <property type="component" value="Unassembled WGS sequence"/>
</dbReference>
<dbReference type="AlphaFoldDB" id="A0A0J5LBI8"/>
<dbReference type="InterPro" id="IPR000515">
    <property type="entry name" value="MetI-like"/>
</dbReference>
<dbReference type="PANTHER" id="PTHR30183">
    <property type="entry name" value="MOLYBDENUM TRANSPORT SYSTEM PERMEASE PROTEIN MODB"/>
    <property type="match status" value="1"/>
</dbReference>
<dbReference type="eggNOG" id="COG4135">
    <property type="taxonomic scope" value="Bacteria"/>
</dbReference>